<accession>A0ACB8J2W3</accession>
<protein>
    <submittedName>
        <fullName evidence="1">Small RNA degrading nuclease 3</fullName>
    </submittedName>
</protein>
<keyword evidence="2" id="KW-1185">Reference proteome</keyword>
<gene>
    <name evidence="1" type="ORF">KPL71_019937</name>
</gene>
<evidence type="ECO:0000313" key="1">
    <source>
        <dbReference type="EMBL" id="KAH9712087.1"/>
    </source>
</evidence>
<evidence type="ECO:0000313" key="2">
    <source>
        <dbReference type="Proteomes" id="UP000829398"/>
    </source>
</evidence>
<dbReference type="EMBL" id="CM039176">
    <property type="protein sequence ID" value="KAH9712087.1"/>
    <property type="molecule type" value="Genomic_DNA"/>
</dbReference>
<sequence length="471" mass="53184">MDQKLDTLEKTALVEIVKLIQKRRMEGTAGGWKDFLTSYDKKFGSSLSDPARRSKDALSSFLKTFTKEDDLKFIAKVVQSHLNRDLVEQLKKTSPDDESPEQGWLVTKLGKSSKTMTSNIMYAVDCEMVLCEDGSEGLVRLCVVDRNLKVTIDELVKPEKAVADYRSEITGLTADDLVGVTCSLAEIQKRMKKLLSNGTILVGHSLNNDLEVLNYGRLATVCMVLSVYLKFGDFQSVLGYEIRKKGTPHNCLDDASAAMKLVLAIIERRVDNAVPLLQEDVAETERARLFLHRIPTKVPSEELHGVIPGDFTIEAKAVKRIRGDNYAAFAIFSSPQEANQAFENVKGNQSKDSYGRPQKLVEFQSNAGIIASLYVRKMVCDEPSNQIVVKKRTFEGEENAGVSKKHNIKWINEEEKIADTNQCKCEDHLKVIERLKRELREKDFQISMQDKNISDLKKKVAEMKDQKSRRR</sequence>
<dbReference type="Proteomes" id="UP000829398">
    <property type="component" value="Chromosome 7"/>
</dbReference>
<organism evidence="1 2">
    <name type="scientific">Citrus sinensis</name>
    <name type="common">Sweet orange</name>
    <name type="synonym">Citrus aurantium var. sinensis</name>
    <dbReference type="NCBI Taxonomy" id="2711"/>
    <lineage>
        <taxon>Eukaryota</taxon>
        <taxon>Viridiplantae</taxon>
        <taxon>Streptophyta</taxon>
        <taxon>Embryophyta</taxon>
        <taxon>Tracheophyta</taxon>
        <taxon>Spermatophyta</taxon>
        <taxon>Magnoliopsida</taxon>
        <taxon>eudicotyledons</taxon>
        <taxon>Gunneridae</taxon>
        <taxon>Pentapetalae</taxon>
        <taxon>rosids</taxon>
        <taxon>malvids</taxon>
        <taxon>Sapindales</taxon>
        <taxon>Rutaceae</taxon>
        <taxon>Aurantioideae</taxon>
        <taxon>Citrus</taxon>
    </lineage>
</organism>
<name>A0ACB8J2W3_CITSI</name>
<reference evidence="2" key="1">
    <citation type="journal article" date="2023" name="Hortic. Res.">
        <title>A chromosome-level phased genome enabling allele-level studies in sweet orange: a case study on citrus Huanglongbing tolerance.</title>
        <authorList>
            <person name="Wu B."/>
            <person name="Yu Q."/>
            <person name="Deng Z."/>
            <person name="Duan Y."/>
            <person name="Luo F."/>
            <person name="Gmitter F. Jr."/>
        </authorList>
    </citation>
    <scope>NUCLEOTIDE SEQUENCE [LARGE SCALE GENOMIC DNA]</scope>
    <source>
        <strain evidence="2">cv. Valencia</strain>
    </source>
</reference>
<proteinExistence type="predicted"/>
<comment type="caution">
    <text evidence="1">The sequence shown here is derived from an EMBL/GenBank/DDBJ whole genome shotgun (WGS) entry which is preliminary data.</text>
</comment>